<dbReference type="SMART" id="SM00829">
    <property type="entry name" value="PKS_ER"/>
    <property type="match status" value="1"/>
</dbReference>
<dbReference type="Gene3D" id="3.40.50.720">
    <property type="entry name" value="NAD(P)-binding Rossmann-like Domain"/>
    <property type="match status" value="1"/>
</dbReference>
<dbReference type="OrthoDB" id="9787435at2"/>
<dbReference type="SUPFAM" id="SSF50129">
    <property type="entry name" value="GroES-like"/>
    <property type="match status" value="1"/>
</dbReference>
<proteinExistence type="predicted"/>
<dbReference type="GO" id="GO:0016491">
    <property type="term" value="F:oxidoreductase activity"/>
    <property type="evidence" value="ECO:0007669"/>
    <property type="project" value="InterPro"/>
</dbReference>
<evidence type="ECO:0000313" key="3">
    <source>
        <dbReference type="Proteomes" id="UP000027604"/>
    </source>
</evidence>
<keyword evidence="3" id="KW-1185">Reference proteome</keyword>
<dbReference type="Proteomes" id="UP000027604">
    <property type="component" value="Chromosome I"/>
</dbReference>
<dbReference type="InterPro" id="IPR036291">
    <property type="entry name" value="NAD(P)-bd_dom_sf"/>
</dbReference>
<dbReference type="eggNOG" id="COG0604">
    <property type="taxonomic scope" value="Bacteria"/>
</dbReference>
<dbReference type="PATRIC" id="fig|1349767.4.peg.1352"/>
<feature type="domain" description="Enoyl reductase (ER)" evidence="1">
    <location>
        <begin position="10"/>
        <end position="329"/>
    </location>
</feature>
<dbReference type="SUPFAM" id="SSF51735">
    <property type="entry name" value="NAD(P)-binding Rossmann-fold domains"/>
    <property type="match status" value="1"/>
</dbReference>
<dbReference type="Gene3D" id="3.90.180.10">
    <property type="entry name" value="Medium-chain alcohol dehydrogenases, catalytic domain"/>
    <property type="match status" value="1"/>
</dbReference>
<dbReference type="KEGG" id="jag:GJA_4725"/>
<dbReference type="EMBL" id="HG322949">
    <property type="protein sequence ID" value="CDG85329.1"/>
    <property type="molecule type" value="Genomic_DNA"/>
</dbReference>
<dbReference type="InterPro" id="IPR052711">
    <property type="entry name" value="Zinc_ADH-like"/>
</dbReference>
<dbReference type="PANTHER" id="PTHR45033:SF2">
    <property type="entry name" value="ZINC-TYPE ALCOHOL DEHYDROGENASE-LIKE PROTEIN C1773.06C"/>
    <property type="match status" value="1"/>
</dbReference>
<sequence length="331" mass="34992">MRTYRIEQFGSVDGLALNQESVPAPGAGQVLVRIRASSLNFRDIAILDGWYPIPVKPGVVPLSDAAGEVEAVGAGVSRFKAGDRVVNSFFPNWFGGTFNSMPQQYVADQDGWLTEYKVVDAEALVAIPGHLSFEAAATLPCAGVTAWSALAGVGAGDTVLTQGTGGVSLFAVQLAKALGARVIATTSSKEKAERLLALGADHVIDYRATSDWGDKARALTNGRGVDLVVEVGGPNTLSQSIKAVALGGQVALVGVLAGVAGNIDFMSMFMSQASFRPVAVGSRRDLEDMIKVMSQHNIQPIIDSVYSLDDIKVAWSHFYQRKLFGKVVIGH</sequence>
<dbReference type="InterPro" id="IPR020843">
    <property type="entry name" value="ER"/>
</dbReference>
<protein>
    <submittedName>
        <fullName evidence="2">Zinc-binding dehydrogenase family protein</fullName>
    </submittedName>
</protein>
<dbReference type="CDD" id="cd08276">
    <property type="entry name" value="MDR7"/>
    <property type="match status" value="1"/>
</dbReference>
<dbReference type="InterPro" id="IPR011032">
    <property type="entry name" value="GroES-like_sf"/>
</dbReference>
<name>W0V924_9BURK</name>
<dbReference type="InterPro" id="IPR013154">
    <property type="entry name" value="ADH-like_N"/>
</dbReference>
<accession>W0V924</accession>
<dbReference type="Pfam" id="PF08240">
    <property type="entry name" value="ADH_N"/>
    <property type="match status" value="1"/>
</dbReference>
<reference evidence="2 3" key="1">
    <citation type="journal article" date="2015" name="Genome Announc.">
        <title>Genome Sequence of Mushroom Soft-Rot Pathogen Janthinobacterium agaricidamnosum.</title>
        <authorList>
            <person name="Graupner K."/>
            <person name="Lackner G."/>
            <person name="Hertweck C."/>
        </authorList>
    </citation>
    <scope>NUCLEOTIDE SEQUENCE [LARGE SCALE GENOMIC DNA]</scope>
    <source>
        <strain evidence="3">NBRC 102515 / DSM 9628</strain>
    </source>
</reference>
<dbReference type="STRING" id="1349767.GJA_4725"/>
<dbReference type="AlphaFoldDB" id="W0V924"/>
<evidence type="ECO:0000313" key="2">
    <source>
        <dbReference type="EMBL" id="CDG85329.1"/>
    </source>
</evidence>
<dbReference type="HOGENOM" id="CLU_026673_3_4_4"/>
<gene>
    <name evidence="2" type="ORF">GJA_4725</name>
</gene>
<dbReference type="InterPro" id="IPR013149">
    <property type="entry name" value="ADH-like_C"/>
</dbReference>
<evidence type="ECO:0000259" key="1">
    <source>
        <dbReference type="SMART" id="SM00829"/>
    </source>
</evidence>
<dbReference type="RefSeq" id="WP_038496585.1">
    <property type="nucleotide sequence ID" value="NZ_BCTH01000064.1"/>
</dbReference>
<organism evidence="2 3">
    <name type="scientific">Janthinobacterium agaricidamnosum NBRC 102515 = DSM 9628</name>
    <dbReference type="NCBI Taxonomy" id="1349767"/>
    <lineage>
        <taxon>Bacteria</taxon>
        <taxon>Pseudomonadati</taxon>
        <taxon>Pseudomonadota</taxon>
        <taxon>Betaproteobacteria</taxon>
        <taxon>Burkholderiales</taxon>
        <taxon>Oxalobacteraceae</taxon>
        <taxon>Janthinobacterium</taxon>
    </lineage>
</organism>
<dbReference type="PANTHER" id="PTHR45033">
    <property type="match status" value="1"/>
</dbReference>
<dbReference type="Pfam" id="PF00107">
    <property type="entry name" value="ADH_zinc_N"/>
    <property type="match status" value="1"/>
</dbReference>